<dbReference type="FunFam" id="1.20.1160.11:FF:000005">
    <property type="entry name" value="SIN3 transcription regulator family member B"/>
    <property type="match status" value="1"/>
</dbReference>
<dbReference type="OrthoDB" id="10265969at2759"/>
<organism evidence="8 9">
    <name type="scientific">Opisthorchis felineus</name>
    <dbReference type="NCBI Taxonomy" id="147828"/>
    <lineage>
        <taxon>Eukaryota</taxon>
        <taxon>Metazoa</taxon>
        <taxon>Spiralia</taxon>
        <taxon>Lophotrochozoa</taxon>
        <taxon>Platyhelminthes</taxon>
        <taxon>Trematoda</taxon>
        <taxon>Digenea</taxon>
        <taxon>Opisthorchiida</taxon>
        <taxon>Opisthorchiata</taxon>
        <taxon>Opisthorchiidae</taxon>
        <taxon>Opisthorchis</taxon>
    </lineage>
</organism>
<accession>A0A4S2KL14</accession>
<dbReference type="InterPro" id="IPR036600">
    <property type="entry name" value="PAH_sf"/>
</dbReference>
<dbReference type="EMBL" id="SJOL01010839">
    <property type="protein sequence ID" value="TGZ50333.1"/>
    <property type="molecule type" value="Genomic_DNA"/>
</dbReference>
<keyword evidence="3" id="KW-0597">Phosphoprotein</keyword>
<keyword evidence="5 6" id="KW-0539">Nucleus</keyword>
<dbReference type="Gene3D" id="1.20.1160.11">
    <property type="entry name" value="Paired amphipathic helix"/>
    <property type="match status" value="2"/>
</dbReference>
<sequence>MKYSKGEDALSYLDEVKERFAGQGAIYTDFLDVLREFKMQTIGTEVVILRVRELFEGHTDLIVGFNNFIPQAYRMDAPVSRCPSTNIGVRNSGTPATENISPPKKSSTRSADNSADWEAAAFLSSVPIPHDAVGCQSAYSPSVTCISSGLDNLSPRSNNVTSSDQSVAATGQVLLTTYNEGLQTQPFRGAYSVACGAGAHPTTSSTNVYHHQRQQQVQSFNHALHYVNKIKNRFQGVPNAYQRFLDILQWYQREQRRADPSSRKLVEKQVYQDVAKLFDGQEDLLQEFGQFLPESTGVTNAMTENPIGRKSTGQSQSYSVNSPESVPLPQTISCITE</sequence>
<evidence type="ECO:0000256" key="6">
    <source>
        <dbReference type="PROSITE-ProRule" id="PRU00810"/>
    </source>
</evidence>
<evidence type="ECO:0000256" key="3">
    <source>
        <dbReference type="ARBA" id="ARBA00022553"/>
    </source>
</evidence>
<evidence type="ECO:0000256" key="7">
    <source>
        <dbReference type="SAM" id="MobiDB-lite"/>
    </source>
</evidence>
<dbReference type="GO" id="GO:0000122">
    <property type="term" value="P:negative regulation of transcription by RNA polymerase II"/>
    <property type="evidence" value="ECO:0007669"/>
    <property type="project" value="TreeGrafter"/>
</dbReference>
<reference evidence="8 9" key="1">
    <citation type="journal article" date="2019" name="BMC Genomics">
        <title>New insights from Opisthorchis felineus genome: update on genomics of the epidemiologically important liver flukes.</title>
        <authorList>
            <person name="Ershov N.I."/>
            <person name="Mordvinov V.A."/>
            <person name="Prokhortchouk E.B."/>
            <person name="Pakharukova M.Y."/>
            <person name="Gunbin K.V."/>
            <person name="Ustyantsev K."/>
            <person name="Genaev M.A."/>
            <person name="Blinov A.G."/>
            <person name="Mazur A."/>
            <person name="Boulygina E."/>
            <person name="Tsygankova S."/>
            <person name="Khrameeva E."/>
            <person name="Chekanov N."/>
            <person name="Fan G."/>
            <person name="Xiao A."/>
            <person name="Zhang H."/>
            <person name="Xu X."/>
            <person name="Yang H."/>
            <person name="Solovyev V."/>
            <person name="Lee S.M."/>
            <person name="Liu X."/>
            <person name="Afonnikov D.A."/>
            <person name="Skryabin K.G."/>
        </authorList>
    </citation>
    <scope>NUCLEOTIDE SEQUENCE [LARGE SCALE GENOMIC DNA]</scope>
    <source>
        <strain evidence="8">AK-0245</strain>
        <tissue evidence="8">Whole organism</tissue>
    </source>
</reference>
<dbReference type="PROSITE" id="PS51477">
    <property type="entry name" value="PAH"/>
    <property type="match status" value="2"/>
</dbReference>
<comment type="subcellular location">
    <subcellularLocation>
        <location evidence="1 6">Nucleus</location>
    </subcellularLocation>
</comment>
<comment type="caution">
    <text evidence="8">The sequence shown here is derived from an EMBL/GenBank/DDBJ whole genome shotgun (WGS) entry which is preliminary data.</text>
</comment>
<keyword evidence="2" id="KW-0678">Repressor</keyword>
<evidence type="ECO:0000313" key="9">
    <source>
        <dbReference type="Proteomes" id="UP000308267"/>
    </source>
</evidence>
<dbReference type="GO" id="GO:0070822">
    <property type="term" value="C:Sin3-type complex"/>
    <property type="evidence" value="ECO:0007669"/>
    <property type="project" value="TreeGrafter"/>
</dbReference>
<gene>
    <name evidence="8" type="ORF">CRM22_010842</name>
</gene>
<evidence type="ECO:0000256" key="4">
    <source>
        <dbReference type="ARBA" id="ARBA00022843"/>
    </source>
</evidence>
<dbReference type="SUPFAM" id="SSF47762">
    <property type="entry name" value="PAH2 domain"/>
    <property type="match status" value="2"/>
</dbReference>
<dbReference type="PANTHER" id="PTHR12346">
    <property type="entry name" value="SIN3B-RELATED"/>
    <property type="match status" value="1"/>
</dbReference>
<feature type="region of interest" description="Disordered" evidence="7">
    <location>
        <begin position="296"/>
        <end position="327"/>
    </location>
</feature>
<proteinExistence type="predicted"/>
<dbReference type="STRING" id="147828.A0A4S2KL14"/>
<dbReference type="InterPro" id="IPR003822">
    <property type="entry name" value="PAH"/>
</dbReference>
<dbReference type="InterPro" id="IPR039774">
    <property type="entry name" value="Sin3-like"/>
</dbReference>
<keyword evidence="9" id="KW-1185">Reference proteome</keyword>
<feature type="compositionally biased region" description="Polar residues" evidence="7">
    <location>
        <begin position="311"/>
        <end position="327"/>
    </location>
</feature>
<dbReference type="Pfam" id="PF02671">
    <property type="entry name" value="PAH"/>
    <property type="match status" value="2"/>
</dbReference>
<evidence type="ECO:0000256" key="5">
    <source>
        <dbReference type="ARBA" id="ARBA00023242"/>
    </source>
</evidence>
<evidence type="ECO:0008006" key="10">
    <source>
        <dbReference type="Google" id="ProtNLM"/>
    </source>
</evidence>
<evidence type="ECO:0000256" key="1">
    <source>
        <dbReference type="ARBA" id="ARBA00004123"/>
    </source>
</evidence>
<dbReference type="FunFam" id="1.20.1160.11:FF:000001">
    <property type="entry name" value="Paired amphipathic helix protein Sin3"/>
    <property type="match status" value="1"/>
</dbReference>
<name>A0A4S2KL14_OPIFE</name>
<dbReference type="Proteomes" id="UP000308267">
    <property type="component" value="Unassembled WGS sequence"/>
</dbReference>
<dbReference type="GO" id="GO:0003714">
    <property type="term" value="F:transcription corepressor activity"/>
    <property type="evidence" value="ECO:0007669"/>
    <property type="project" value="InterPro"/>
</dbReference>
<evidence type="ECO:0000256" key="2">
    <source>
        <dbReference type="ARBA" id="ARBA00022491"/>
    </source>
</evidence>
<dbReference type="AlphaFoldDB" id="A0A4S2KL14"/>
<feature type="region of interest" description="Disordered" evidence="7">
    <location>
        <begin position="85"/>
        <end position="111"/>
    </location>
</feature>
<keyword evidence="4" id="KW-0832">Ubl conjugation</keyword>
<protein>
    <recommendedName>
        <fullName evidence="10">Paired amphipathic helix protein Sin3a</fullName>
    </recommendedName>
</protein>
<evidence type="ECO:0000313" key="8">
    <source>
        <dbReference type="EMBL" id="TGZ50333.1"/>
    </source>
</evidence>
<dbReference type="PANTHER" id="PTHR12346:SF0">
    <property type="entry name" value="SIN3A, ISOFORM G"/>
    <property type="match status" value="1"/>
</dbReference>